<dbReference type="Gene3D" id="2.40.160.10">
    <property type="entry name" value="Porin"/>
    <property type="match status" value="1"/>
</dbReference>
<dbReference type="EMBL" id="OU895877">
    <property type="protein sequence ID" value="CAG9797614.1"/>
    <property type="molecule type" value="Genomic_DNA"/>
</dbReference>
<dbReference type="Pfam" id="PF01459">
    <property type="entry name" value="Porin_3"/>
    <property type="match status" value="1"/>
</dbReference>
<comment type="subcellular location">
    <subcellularLocation>
        <location evidence="1">Mitochondrion outer membrane</location>
    </subcellularLocation>
</comment>
<dbReference type="AlphaFoldDB" id="A0A9N9WJB9"/>
<evidence type="ECO:0000313" key="11">
    <source>
        <dbReference type="EMBL" id="CAG9797614.1"/>
    </source>
</evidence>
<dbReference type="InterPro" id="IPR001925">
    <property type="entry name" value="Porin_Euk"/>
</dbReference>
<keyword evidence="8" id="KW-0626">Porin</keyword>
<dbReference type="PANTHER" id="PTHR11743:SF70">
    <property type="entry name" value="GH26960P-RELATED"/>
    <property type="match status" value="1"/>
</dbReference>
<evidence type="ECO:0000256" key="6">
    <source>
        <dbReference type="ARBA" id="ARBA00022787"/>
    </source>
</evidence>
<keyword evidence="6" id="KW-1000">Mitochondrion outer membrane</keyword>
<keyword evidence="3" id="KW-0813">Transport</keyword>
<evidence type="ECO:0008006" key="13">
    <source>
        <dbReference type="Google" id="ProtNLM"/>
    </source>
</evidence>
<dbReference type="CDD" id="cd07306">
    <property type="entry name" value="Porin3_VDAC"/>
    <property type="match status" value="1"/>
</dbReference>
<proteinExistence type="inferred from homology"/>
<evidence type="ECO:0000256" key="7">
    <source>
        <dbReference type="ARBA" id="ARBA00023065"/>
    </source>
</evidence>
<keyword evidence="10" id="KW-0472">Membrane</keyword>
<reference evidence="11" key="2">
    <citation type="submission" date="2022-10" db="EMBL/GenBank/DDBJ databases">
        <authorList>
            <consortium name="ENA_rothamsted_submissions"/>
            <consortium name="culmorum"/>
            <person name="King R."/>
        </authorList>
    </citation>
    <scope>NUCLEOTIDE SEQUENCE</scope>
</reference>
<name>A0A9N9WJB9_9DIPT</name>
<evidence type="ECO:0000256" key="8">
    <source>
        <dbReference type="ARBA" id="ARBA00023114"/>
    </source>
</evidence>
<evidence type="ECO:0000313" key="12">
    <source>
        <dbReference type="Proteomes" id="UP001153620"/>
    </source>
</evidence>
<evidence type="ECO:0000256" key="5">
    <source>
        <dbReference type="ARBA" id="ARBA00022692"/>
    </source>
</evidence>
<dbReference type="FunFam" id="2.40.160.10:FF:000001">
    <property type="entry name" value="Voltage-dependent anion-selective channel protein 2"/>
    <property type="match status" value="1"/>
</dbReference>
<evidence type="ECO:0000256" key="1">
    <source>
        <dbReference type="ARBA" id="ARBA00004294"/>
    </source>
</evidence>
<reference evidence="11" key="1">
    <citation type="submission" date="2022-01" db="EMBL/GenBank/DDBJ databases">
        <authorList>
            <person name="King R."/>
        </authorList>
    </citation>
    <scope>NUCLEOTIDE SEQUENCE</scope>
</reference>
<dbReference type="GO" id="GO:0046930">
    <property type="term" value="C:pore complex"/>
    <property type="evidence" value="ECO:0007669"/>
    <property type="project" value="UniProtKB-KW"/>
</dbReference>
<dbReference type="InterPro" id="IPR023614">
    <property type="entry name" value="Porin_dom_sf"/>
</dbReference>
<dbReference type="Proteomes" id="UP001153620">
    <property type="component" value="Chromosome 1"/>
</dbReference>
<dbReference type="PANTHER" id="PTHR11743">
    <property type="entry name" value="VOLTAGE-DEPENDENT ANION-SELECTIVE CHANNEL"/>
    <property type="match status" value="1"/>
</dbReference>
<evidence type="ECO:0000256" key="4">
    <source>
        <dbReference type="ARBA" id="ARBA00022452"/>
    </source>
</evidence>
<gene>
    <name evidence="11" type="ORF">CHIRRI_LOCUS603</name>
</gene>
<accession>A0A9N9WJB9</accession>
<dbReference type="InterPro" id="IPR027246">
    <property type="entry name" value="Porin_Euk/Tom40"/>
</dbReference>
<comment type="similarity">
    <text evidence="2">Belongs to the eukaryotic mitochondrial porin family.</text>
</comment>
<dbReference type="GO" id="GO:0015288">
    <property type="term" value="F:porin activity"/>
    <property type="evidence" value="ECO:0007669"/>
    <property type="project" value="UniProtKB-KW"/>
</dbReference>
<protein>
    <recommendedName>
        <fullName evidence="13">Voltage-dependent anion-selective channel protein 3</fullName>
    </recommendedName>
</protein>
<evidence type="ECO:0000256" key="2">
    <source>
        <dbReference type="ARBA" id="ARBA00007780"/>
    </source>
</evidence>
<keyword evidence="7" id="KW-0406">Ion transport</keyword>
<dbReference type="OrthoDB" id="7827681at2759"/>
<dbReference type="GO" id="GO:0008308">
    <property type="term" value="F:voltage-gated monoatomic anion channel activity"/>
    <property type="evidence" value="ECO:0007669"/>
    <property type="project" value="InterPro"/>
</dbReference>
<organism evidence="11 12">
    <name type="scientific">Chironomus riparius</name>
    <dbReference type="NCBI Taxonomy" id="315576"/>
    <lineage>
        <taxon>Eukaryota</taxon>
        <taxon>Metazoa</taxon>
        <taxon>Ecdysozoa</taxon>
        <taxon>Arthropoda</taxon>
        <taxon>Hexapoda</taxon>
        <taxon>Insecta</taxon>
        <taxon>Pterygota</taxon>
        <taxon>Neoptera</taxon>
        <taxon>Endopterygota</taxon>
        <taxon>Diptera</taxon>
        <taxon>Nematocera</taxon>
        <taxon>Chironomoidea</taxon>
        <taxon>Chironomidae</taxon>
        <taxon>Chironominae</taxon>
        <taxon>Chironomus</taxon>
    </lineage>
</organism>
<evidence type="ECO:0000256" key="3">
    <source>
        <dbReference type="ARBA" id="ARBA00022448"/>
    </source>
</evidence>
<evidence type="ECO:0000256" key="9">
    <source>
        <dbReference type="ARBA" id="ARBA00023128"/>
    </source>
</evidence>
<keyword evidence="12" id="KW-1185">Reference proteome</keyword>
<evidence type="ECO:0000256" key="10">
    <source>
        <dbReference type="ARBA" id="ARBA00023136"/>
    </source>
</evidence>
<dbReference type="PRINTS" id="PR00185">
    <property type="entry name" value="EUKARYTPORIN"/>
</dbReference>
<dbReference type="GO" id="GO:0005741">
    <property type="term" value="C:mitochondrial outer membrane"/>
    <property type="evidence" value="ECO:0007669"/>
    <property type="project" value="UniProtKB-SubCell"/>
</dbReference>
<keyword evidence="4" id="KW-1134">Transmembrane beta strand</keyword>
<keyword evidence="9" id="KW-0496">Mitochondrion</keyword>
<sequence length="282" mass="30680">MAPPAYSDLGKNARDVFGKGYHFGLWKLDVKTKTSSGVEFTTSGNSNQDNGKVSGSLETKYKLKEHGLTFSEKWNTDNTLTSEVSVEDQLVKGLKLSFDGSFAPQTGSKTGRFKTSYAHERVRLDGDVNVDLAGPLINASAVVDYQGWLAGYQLAFDTQKSKLTANNFALGYITGDFVLHTNVNDGREFGGSIYQRCSDRLETGVQLSWTSGTNATKFSIGTKYDLDKESSVRAKVNNSSQIGLAYQQRLRDGITLSLSTLIEGKNFNAGGHKVGIALELEA</sequence>
<keyword evidence="5" id="KW-0812">Transmembrane</keyword>